<evidence type="ECO:0000256" key="1">
    <source>
        <dbReference type="ARBA" id="ARBA00023015"/>
    </source>
</evidence>
<dbReference type="PROSITE" id="PS50949">
    <property type="entry name" value="HTH_GNTR"/>
    <property type="match status" value="1"/>
</dbReference>
<feature type="domain" description="HTH gntR-type" evidence="5">
    <location>
        <begin position="286"/>
        <end position="353"/>
    </location>
</feature>
<evidence type="ECO:0000256" key="2">
    <source>
        <dbReference type="ARBA" id="ARBA00023125"/>
    </source>
</evidence>
<dbReference type="SMART" id="SM00345">
    <property type="entry name" value="HTH_GNTR"/>
    <property type="match status" value="1"/>
</dbReference>
<feature type="region of interest" description="Disordered" evidence="4">
    <location>
        <begin position="1"/>
        <end position="40"/>
    </location>
</feature>
<comment type="caution">
    <text evidence="6">The sequence shown here is derived from an EMBL/GenBank/DDBJ whole genome shotgun (WGS) entry which is preliminary data.</text>
</comment>
<dbReference type="SMART" id="SM00895">
    <property type="entry name" value="FCD"/>
    <property type="match status" value="1"/>
</dbReference>
<evidence type="ECO:0000256" key="4">
    <source>
        <dbReference type="SAM" id="MobiDB-lite"/>
    </source>
</evidence>
<keyword evidence="3" id="KW-0804">Transcription</keyword>
<dbReference type="InterPro" id="IPR000524">
    <property type="entry name" value="Tscrpt_reg_HTH_GntR"/>
</dbReference>
<evidence type="ECO:0000313" key="7">
    <source>
        <dbReference type="Proteomes" id="UP001642360"/>
    </source>
</evidence>
<dbReference type="PANTHER" id="PTHR43537">
    <property type="entry name" value="TRANSCRIPTIONAL REGULATOR, GNTR FAMILY"/>
    <property type="match status" value="1"/>
</dbReference>
<protein>
    <recommendedName>
        <fullName evidence="5">HTH gntR-type domain-containing protein</fullName>
    </recommendedName>
</protein>
<organism evidence="6 7">
    <name type="scientific">Ilex paraguariensis</name>
    <name type="common">yerba mate</name>
    <dbReference type="NCBI Taxonomy" id="185542"/>
    <lineage>
        <taxon>Eukaryota</taxon>
        <taxon>Viridiplantae</taxon>
        <taxon>Streptophyta</taxon>
        <taxon>Embryophyta</taxon>
        <taxon>Tracheophyta</taxon>
        <taxon>Spermatophyta</taxon>
        <taxon>Magnoliopsida</taxon>
        <taxon>eudicotyledons</taxon>
        <taxon>Gunneridae</taxon>
        <taxon>Pentapetalae</taxon>
        <taxon>asterids</taxon>
        <taxon>campanulids</taxon>
        <taxon>Aquifoliales</taxon>
        <taxon>Aquifoliaceae</taxon>
        <taxon>Ilex</taxon>
    </lineage>
</organism>
<dbReference type="Pfam" id="PF07729">
    <property type="entry name" value="FCD"/>
    <property type="match status" value="1"/>
</dbReference>
<dbReference type="InterPro" id="IPR011711">
    <property type="entry name" value="GntR_C"/>
</dbReference>
<evidence type="ECO:0000259" key="5">
    <source>
        <dbReference type="PROSITE" id="PS50949"/>
    </source>
</evidence>
<dbReference type="InterPro" id="IPR008920">
    <property type="entry name" value="TF_FadR/GntR_C"/>
</dbReference>
<dbReference type="Gene3D" id="1.10.10.10">
    <property type="entry name" value="Winged helix-like DNA-binding domain superfamily/Winged helix DNA-binding domain"/>
    <property type="match status" value="1"/>
</dbReference>
<dbReference type="SUPFAM" id="SSF46785">
    <property type="entry name" value="Winged helix' DNA-binding domain"/>
    <property type="match status" value="1"/>
</dbReference>
<dbReference type="Pfam" id="PF00392">
    <property type="entry name" value="GntR"/>
    <property type="match status" value="1"/>
</dbReference>
<accession>A0ABC8V461</accession>
<dbReference type="Proteomes" id="UP001642360">
    <property type="component" value="Unassembled WGS sequence"/>
</dbReference>
<keyword evidence="2" id="KW-0238">DNA-binding</keyword>
<reference evidence="6 7" key="1">
    <citation type="submission" date="2024-02" db="EMBL/GenBank/DDBJ databases">
        <authorList>
            <person name="Vignale AGUSTIN F."/>
            <person name="Sosa J E."/>
            <person name="Modenutti C."/>
        </authorList>
    </citation>
    <scope>NUCLEOTIDE SEQUENCE [LARGE SCALE GENOMIC DNA]</scope>
</reference>
<keyword evidence="1" id="KW-0805">Transcription regulation</keyword>
<dbReference type="Gene3D" id="1.20.120.530">
    <property type="entry name" value="GntR ligand-binding domain-like"/>
    <property type="match status" value="1"/>
</dbReference>
<dbReference type="SUPFAM" id="SSF48008">
    <property type="entry name" value="GntR ligand-binding domain-like"/>
    <property type="match status" value="1"/>
</dbReference>
<dbReference type="EMBL" id="CAUOFW020010295">
    <property type="protein sequence ID" value="CAK9188118.1"/>
    <property type="molecule type" value="Genomic_DNA"/>
</dbReference>
<evidence type="ECO:0000256" key="3">
    <source>
        <dbReference type="ARBA" id="ARBA00023163"/>
    </source>
</evidence>
<keyword evidence="7" id="KW-1185">Reference proteome</keyword>
<dbReference type="InterPro" id="IPR036388">
    <property type="entry name" value="WH-like_DNA-bd_sf"/>
</dbReference>
<proteinExistence type="predicted"/>
<dbReference type="GO" id="GO:0003677">
    <property type="term" value="F:DNA binding"/>
    <property type="evidence" value="ECO:0007669"/>
    <property type="project" value="UniProtKB-KW"/>
</dbReference>
<dbReference type="AlphaFoldDB" id="A0ABC8V461"/>
<sequence>MAAQPIDGLVGGGAGEGLHRMRPGRGGEQRLDGGQGDGHQAVAGHLLPGLGHLVAAACGMRDVRAHHGLHQRAQRCLVDVLQHGMQLLAQAHLLGRHQALHGQRLGPLGVDAAQELERGGIARLSAHHANGAAKGQEQFLYKTGLATGHEQRRLAAAQVDRAGDGHVHEVHRPALGDAPGQLAAFAHLLRVGRGHVHIDHAIAQMGQAGLEQAARHGAEHGAHHHVGLGQPGAGRGMHLRASGLHGVGHRSVGLQLAQAHQALGEPFRRHLESAHHPHPSGANTVQNVKDKAYEVLRQRLIGGHYRPGEQLKEEPIARDLGLSRTPVRNALHRLVEDGLATDGAGQGIRVSEWSDWDVEETFQLRMLLEPYASFLAATRGGEGLADELEASNQRMEAGIAAGHDGIGEVQSANRDFHHALIEASGSPRLKTMLATMIDMPIIKRSFYIYTPEELVQSLHHHCDLVIAIRARDGELARQVMQLHLRMSYHRFMKHRGEYRADA</sequence>
<gene>
    <name evidence="6" type="ORF">ILEXP_LOCUS58752</name>
</gene>
<evidence type="ECO:0000313" key="6">
    <source>
        <dbReference type="EMBL" id="CAK9188118.1"/>
    </source>
</evidence>
<dbReference type="InterPro" id="IPR036390">
    <property type="entry name" value="WH_DNA-bd_sf"/>
</dbReference>
<dbReference type="PANTHER" id="PTHR43537:SF24">
    <property type="entry name" value="GLUCONATE OPERON TRANSCRIPTIONAL REPRESSOR"/>
    <property type="match status" value="1"/>
</dbReference>
<name>A0ABC8V461_9AQUA</name>